<evidence type="ECO:0000256" key="5">
    <source>
        <dbReference type="SAM" id="MobiDB-lite"/>
    </source>
</evidence>
<sequence>MPQPRVFERWFNALPTIDPETLHKEDQNCVICLLSYSSPSPASLQQNENPASENPIRLPCGHVIGQECLRKWLSPAPAGGNSNKCPLCRHHLFDAWPSNLAISADELMQRLPRYRHIPDPATHEADHAAPAVDPRDLELYRAFATQFVRYNDRGRTDRAVPPDLLERVQERLRQQRQRNGETAHGFSRLRETEERTRAVPPHDPEGIQERSRRQRQRNEELAQRLVLIRNEHRLLEIRERRRAIAREQAELERQHAELEDQNRALRGRLGHHDEPRRDTAGSGQIDLGLSGLRERLNEVDYERWRHRNLGQRHHRGR</sequence>
<dbReference type="Pfam" id="PF13639">
    <property type="entry name" value="zf-RING_2"/>
    <property type="match status" value="1"/>
</dbReference>
<feature type="region of interest" description="Disordered" evidence="5">
    <location>
        <begin position="173"/>
        <end position="215"/>
    </location>
</feature>
<protein>
    <submittedName>
        <fullName evidence="7">Ubiquitin-protein ligase</fullName>
    </submittedName>
</protein>
<evidence type="ECO:0000313" key="7">
    <source>
        <dbReference type="EMBL" id="CAF9922814.1"/>
    </source>
</evidence>
<feature type="domain" description="RING-type" evidence="6">
    <location>
        <begin position="29"/>
        <end position="89"/>
    </location>
</feature>
<evidence type="ECO:0000259" key="6">
    <source>
        <dbReference type="PROSITE" id="PS50089"/>
    </source>
</evidence>
<dbReference type="InterPro" id="IPR001841">
    <property type="entry name" value="Znf_RING"/>
</dbReference>
<dbReference type="PANTHER" id="PTHR22763">
    <property type="entry name" value="RING ZINC FINGER PROTEIN"/>
    <property type="match status" value="1"/>
</dbReference>
<keyword evidence="1" id="KW-0479">Metal-binding</keyword>
<dbReference type="Proteomes" id="UP000664521">
    <property type="component" value="Unassembled WGS sequence"/>
</dbReference>
<keyword evidence="2 4" id="KW-0863">Zinc-finger</keyword>
<evidence type="ECO:0000313" key="8">
    <source>
        <dbReference type="Proteomes" id="UP000664521"/>
    </source>
</evidence>
<dbReference type="Gene3D" id="3.30.40.10">
    <property type="entry name" value="Zinc/RING finger domain, C3HC4 (zinc finger)"/>
    <property type="match status" value="1"/>
</dbReference>
<dbReference type="AlphaFoldDB" id="A0A8H3FG00"/>
<name>A0A8H3FG00_9LECA</name>
<dbReference type="GO" id="GO:0043161">
    <property type="term" value="P:proteasome-mediated ubiquitin-dependent protein catabolic process"/>
    <property type="evidence" value="ECO:0007669"/>
    <property type="project" value="TreeGrafter"/>
</dbReference>
<dbReference type="SMART" id="SM00184">
    <property type="entry name" value="RING"/>
    <property type="match status" value="1"/>
</dbReference>
<dbReference type="GO" id="GO:0012505">
    <property type="term" value="C:endomembrane system"/>
    <property type="evidence" value="ECO:0007669"/>
    <property type="project" value="TreeGrafter"/>
</dbReference>
<evidence type="ECO:0000256" key="1">
    <source>
        <dbReference type="ARBA" id="ARBA00022723"/>
    </source>
</evidence>
<dbReference type="GO" id="GO:0061630">
    <property type="term" value="F:ubiquitin protein ligase activity"/>
    <property type="evidence" value="ECO:0007669"/>
    <property type="project" value="TreeGrafter"/>
</dbReference>
<dbReference type="GO" id="GO:0016874">
    <property type="term" value="F:ligase activity"/>
    <property type="evidence" value="ECO:0007669"/>
    <property type="project" value="UniProtKB-KW"/>
</dbReference>
<proteinExistence type="predicted"/>
<comment type="caution">
    <text evidence="7">The sequence shown here is derived from an EMBL/GenBank/DDBJ whole genome shotgun (WGS) entry which is preliminary data.</text>
</comment>
<gene>
    <name evidence="7" type="primary">SAN1</name>
    <name evidence="7" type="ORF">HETSPECPRED_005157</name>
</gene>
<dbReference type="InterPro" id="IPR050731">
    <property type="entry name" value="HRD1_E3_ubiq-ligases"/>
</dbReference>
<accession>A0A8H3FG00</accession>
<evidence type="ECO:0000256" key="4">
    <source>
        <dbReference type="PROSITE-ProRule" id="PRU00175"/>
    </source>
</evidence>
<reference evidence="7" key="1">
    <citation type="submission" date="2021-03" db="EMBL/GenBank/DDBJ databases">
        <authorList>
            <person name="Tagirdzhanova G."/>
        </authorList>
    </citation>
    <scope>NUCLEOTIDE SEQUENCE</scope>
</reference>
<dbReference type="GO" id="GO:0008270">
    <property type="term" value="F:zinc ion binding"/>
    <property type="evidence" value="ECO:0007669"/>
    <property type="project" value="UniProtKB-KW"/>
</dbReference>
<dbReference type="OrthoDB" id="5396564at2759"/>
<keyword evidence="8" id="KW-1185">Reference proteome</keyword>
<dbReference type="SUPFAM" id="SSF57850">
    <property type="entry name" value="RING/U-box"/>
    <property type="match status" value="1"/>
</dbReference>
<evidence type="ECO:0000256" key="2">
    <source>
        <dbReference type="ARBA" id="ARBA00022771"/>
    </source>
</evidence>
<feature type="compositionally biased region" description="Basic and acidic residues" evidence="5">
    <location>
        <begin position="188"/>
        <end position="215"/>
    </location>
</feature>
<dbReference type="EMBL" id="CAJPDS010000031">
    <property type="protein sequence ID" value="CAF9922814.1"/>
    <property type="molecule type" value="Genomic_DNA"/>
</dbReference>
<dbReference type="InterPro" id="IPR013083">
    <property type="entry name" value="Znf_RING/FYVE/PHD"/>
</dbReference>
<keyword evidence="3" id="KW-0862">Zinc</keyword>
<keyword evidence="7" id="KW-0436">Ligase</keyword>
<dbReference type="PROSITE" id="PS50089">
    <property type="entry name" value="ZF_RING_2"/>
    <property type="match status" value="1"/>
</dbReference>
<organism evidence="7 8">
    <name type="scientific">Heterodermia speciosa</name>
    <dbReference type="NCBI Taxonomy" id="116794"/>
    <lineage>
        <taxon>Eukaryota</taxon>
        <taxon>Fungi</taxon>
        <taxon>Dikarya</taxon>
        <taxon>Ascomycota</taxon>
        <taxon>Pezizomycotina</taxon>
        <taxon>Lecanoromycetes</taxon>
        <taxon>OSLEUM clade</taxon>
        <taxon>Lecanoromycetidae</taxon>
        <taxon>Caliciales</taxon>
        <taxon>Physciaceae</taxon>
        <taxon>Heterodermia</taxon>
    </lineage>
</organism>
<evidence type="ECO:0000256" key="3">
    <source>
        <dbReference type="ARBA" id="ARBA00022833"/>
    </source>
</evidence>